<sequence length="182" mass="20873">MFTAILCIAFQAHSLTYTLDGNSDICFFEELDKGTTTRGHFQVIRGGDRKINFFVTDPKERSILKYVQESETRFSFGASEEGIYKFCMKNPTGTRKEFSLLTESFKPGEAEVGSLKANLDQLQVTLNSILNEQNYVKKNERTVSLIAEKTNSQVVFWSIVQISTVILTTMAQYFFFQRIFKH</sequence>
<feature type="domain" description="GOLD" evidence="11">
    <location>
        <begin position="24"/>
        <end position="161"/>
    </location>
</feature>
<evidence type="ECO:0000256" key="7">
    <source>
        <dbReference type="ARBA" id="ARBA00037847"/>
    </source>
</evidence>
<feature type="chain" id="PRO_5045677715" evidence="10">
    <location>
        <begin position="19"/>
        <end position="182"/>
    </location>
</feature>
<dbReference type="Pfam" id="PF01105">
    <property type="entry name" value="EMP24_GP25L"/>
    <property type="match status" value="1"/>
</dbReference>
<proteinExistence type="inferred from homology"/>
<evidence type="ECO:0000259" key="11">
    <source>
        <dbReference type="PROSITE" id="PS50866"/>
    </source>
</evidence>
<dbReference type="InterPro" id="IPR036598">
    <property type="entry name" value="GOLD_dom_sf"/>
</dbReference>
<evidence type="ECO:0000256" key="9">
    <source>
        <dbReference type="SAM" id="Phobius"/>
    </source>
</evidence>
<comment type="similarity">
    <text evidence="2 8">Belongs to the EMP24/GP25L family.</text>
</comment>
<evidence type="ECO:0000313" key="13">
    <source>
        <dbReference type="Proteomes" id="UP001281761"/>
    </source>
</evidence>
<keyword evidence="5 9" id="KW-1133">Transmembrane helix</keyword>
<dbReference type="Proteomes" id="UP001281761">
    <property type="component" value="Unassembled WGS sequence"/>
</dbReference>
<dbReference type="InterPro" id="IPR009038">
    <property type="entry name" value="GOLD_dom"/>
</dbReference>
<keyword evidence="4 10" id="KW-0732">Signal</keyword>
<accession>A0ABQ9YFD5</accession>
<evidence type="ECO:0000256" key="2">
    <source>
        <dbReference type="ARBA" id="ARBA00007104"/>
    </source>
</evidence>
<comment type="caution">
    <text evidence="12">The sequence shown here is derived from an EMBL/GenBank/DDBJ whole genome shotgun (WGS) entry which is preliminary data.</text>
</comment>
<name>A0ABQ9YFD5_9EUKA</name>
<evidence type="ECO:0000256" key="5">
    <source>
        <dbReference type="ARBA" id="ARBA00022989"/>
    </source>
</evidence>
<protein>
    <submittedName>
        <fullName evidence="12">Suppressor/enhancer of lin-12 protein 9</fullName>
    </submittedName>
</protein>
<evidence type="ECO:0000256" key="8">
    <source>
        <dbReference type="RuleBase" id="RU003827"/>
    </source>
</evidence>
<dbReference type="PANTHER" id="PTHR22811">
    <property type="entry name" value="TRANSMEMBRANE EMP24 DOMAIN-CONTAINING PROTEIN"/>
    <property type="match status" value="1"/>
</dbReference>
<evidence type="ECO:0000256" key="4">
    <source>
        <dbReference type="ARBA" id="ARBA00022729"/>
    </source>
</evidence>
<comment type="subcellular location">
    <subcellularLocation>
        <location evidence="7">Endomembrane system</location>
        <topology evidence="7">Single-pass membrane protein</topology>
    </subcellularLocation>
    <subcellularLocation>
        <location evidence="1 8">Membrane</location>
        <topology evidence="1 8">Single-pass type I membrane protein</topology>
    </subcellularLocation>
</comment>
<evidence type="ECO:0000313" key="12">
    <source>
        <dbReference type="EMBL" id="KAK2962476.1"/>
    </source>
</evidence>
<keyword evidence="3 8" id="KW-0812">Transmembrane</keyword>
<dbReference type="SMART" id="SM01190">
    <property type="entry name" value="EMP24_GP25L"/>
    <property type="match status" value="1"/>
</dbReference>
<dbReference type="SUPFAM" id="SSF101576">
    <property type="entry name" value="Supernatant protein factor (SPF), C-terminal domain"/>
    <property type="match status" value="1"/>
</dbReference>
<keyword evidence="13" id="KW-1185">Reference proteome</keyword>
<reference evidence="12 13" key="1">
    <citation type="journal article" date="2022" name="bioRxiv">
        <title>Genomics of Preaxostyla Flagellates Illuminates Evolutionary Transitions and the Path Towards Mitochondrial Loss.</title>
        <authorList>
            <person name="Novak L.V.F."/>
            <person name="Treitli S.C."/>
            <person name="Pyrih J."/>
            <person name="Halakuc P."/>
            <person name="Pipaliya S.V."/>
            <person name="Vacek V."/>
            <person name="Brzon O."/>
            <person name="Soukal P."/>
            <person name="Eme L."/>
            <person name="Dacks J.B."/>
            <person name="Karnkowska A."/>
            <person name="Elias M."/>
            <person name="Hampl V."/>
        </authorList>
    </citation>
    <scope>NUCLEOTIDE SEQUENCE [LARGE SCALE GENOMIC DNA]</scope>
    <source>
        <strain evidence="12">NAU3</strain>
        <tissue evidence="12">Gut</tissue>
    </source>
</reference>
<organism evidence="12 13">
    <name type="scientific">Blattamonas nauphoetae</name>
    <dbReference type="NCBI Taxonomy" id="2049346"/>
    <lineage>
        <taxon>Eukaryota</taxon>
        <taxon>Metamonada</taxon>
        <taxon>Preaxostyla</taxon>
        <taxon>Oxymonadida</taxon>
        <taxon>Blattamonas</taxon>
    </lineage>
</organism>
<feature type="signal peptide" evidence="10">
    <location>
        <begin position="1"/>
        <end position="18"/>
    </location>
</feature>
<evidence type="ECO:0000256" key="1">
    <source>
        <dbReference type="ARBA" id="ARBA00004479"/>
    </source>
</evidence>
<feature type="transmembrane region" description="Helical" evidence="9">
    <location>
        <begin position="154"/>
        <end position="176"/>
    </location>
</feature>
<keyword evidence="6 9" id="KW-0472">Membrane</keyword>
<dbReference type="EMBL" id="JARBJD010000011">
    <property type="protein sequence ID" value="KAK2962476.1"/>
    <property type="molecule type" value="Genomic_DNA"/>
</dbReference>
<evidence type="ECO:0000256" key="10">
    <source>
        <dbReference type="SAM" id="SignalP"/>
    </source>
</evidence>
<dbReference type="InterPro" id="IPR015720">
    <property type="entry name" value="Emp24-like"/>
</dbReference>
<dbReference type="PROSITE" id="PS50866">
    <property type="entry name" value="GOLD"/>
    <property type="match status" value="1"/>
</dbReference>
<gene>
    <name evidence="12" type="ORF">BLNAU_2719</name>
</gene>
<evidence type="ECO:0000256" key="6">
    <source>
        <dbReference type="ARBA" id="ARBA00023136"/>
    </source>
</evidence>
<evidence type="ECO:0000256" key="3">
    <source>
        <dbReference type="ARBA" id="ARBA00022692"/>
    </source>
</evidence>